<evidence type="ECO:0000259" key="16">
    <source>
        <dbReference type="SMART" id="SM00632"/>
    </source>
</evidence>
<dbReference type="GO" id="GO:0004556">
    <property type="term" value="F:alpha-amylase activity"/>
    <property type="evidence" value="ECO:0007669"/>
    <property type="project" value="UniProtKB-UniRule"/>
</dbReference>
<comment type="subunit">
    <text evidence="5">Monomer.</text>
</comment>
<comment type="similarity">
    <text evidence="4 13">Belongs to the glycosyl hydrolase 13 family.</text>
</comment>
<feature type="chain" id="PRO_5025633134" description="Alpha-amylase" evidence="15">
    <location>
        <begin position="17"/>
        <end position="500"/>
    </location>
</feature>
<evidence type="ECO:0000256" key="8">
    <source>
        <dbReference type="ARBA" id="ARBA00022801"/>
    </source>
</evidence>
<evidence type="ECO:0000256" key="9">
    <source>
        <dbReference type="ARBA" id="ARBA00022837"/>
    </source>
</evidence>
<evidence type="ECO:0000256" key="10">
    <source>
        <dbReference type="ARBA" id="ARBA00023214"/>
    </source>
</evidence>
<evidence type="ECO:0000313" key="18">
    <source>
        <dbReference type="EMBL" id="KAF0306117.1"/>
    </source>
</evidence>
<sequence>MARQLVFLALLGAACAQFDPHNDPDRQAMVHLFEWKWNDIAAECERFLGPKGYAGVQISPPHECIQQYGRPWWERYQPVSYKLVSRSGNEDDFKDMVQRCNAVGVRIYVDVVVNHMTGGGSGQGTGGSSYDTNSESYPGVPYGRNDFNDNNCHSGDGNIDNYQDANQVRNCRLSGLRDLNQGTSYVRGKIQEYFNHLLSLGVAGFRVDAAKHMWPGDLQAIFSGLQVSSDPVHRFNLSVSGSNPFIVQEVIDHGGEPIKNTDYTGLGRVTEFHHCDHINNLFRKRDKLAYTSNWGTGWGMLPDDQALVFVDNHDNQRGDGGGSVITYKEARLYKMAQAFVMAQPYAFPRIMSSYAFDSHDQGPPQDGSGHITSPTINADDSCGGGWVCEHRWRQIYNMVGFRNAAHGAAMSNFWSNGDQQIAFARSGKAFIAINNQGYDLNQNLQTTLSAGSYCDVISGNKENGGCTGKTITVGGDGRAYISIGGSDEDPMVAIHVNAKL</sequence>
<evidence type="ECO:0000256" key="5">
    <source>
        <dbReference type="ARBA" id="ARBA00011245"/>
    </source>
</evidence>
<dbReference type="Gene3D" id="3.20.20.80">
    <property type="entry name" value="Glycosidases"/>
    <property type="match status" value="1"/>
</dbReference>
<evidence type="ECO:0000256" key="6">
    <source>
        <dbReference type="ARBA" id="ARBA00012595"/>
    </source>
</evidence>
<feature type="domain" description="Alpha-amylase C-terminal" evidence="16">
    <location>
        <begin position="411"/>
        <end position="499"/>
    </location>
</feature>
<comment type="catalytic activity">
    <reaction evidence="1 14">
        <text>Endohydrolysis of (1-&gt;4)-alpha-D-glucosidic linkages in polysaccharides containing three or more (1-&gt;4)-alpha-linked D-glucose units.</text>
        <dbReference type="EC" id="3.2.1.1"/>
    </reaction>
</comment>
<evidence type="ECO:0000256" key="11">
    <source>
        <dbReference type="ARBA" id="ARBA00023277"/>
    </source>
</evidence>
<comment type="caution">
    <text evidence="18">The sequence shown here is derived from an EMBL/GenBank/DDBJ whole genome shotgun (WGS) entry which is preliminary data.</text>
</comment>
<evidence type="ECO:0000256" key="1">
    <source>
        <dbReference type="ARBA" id="ARBA00000548"/>
    </source>
</evidence>
<evidence type="ECO:0000256" key="7">
    <source>
        <dbReference type="ARBA" id="ARBA00022723"/>
    </source>
</evidence>
<dbReference type="OrthoDB" id="550577at2759"/>
<dbReference type="EC" id="3.2.1.1" evidence="6 14"/>
<dbReference type="SUPFAM" id="SSF51011">
    <property type="entry name" value="Glycosyl hydrolase domain"/>
    <property type="match status" value="1"/>
</dbReference>
<keyword evidence="15" id="KW-0732">Signal</keyword>
<evidence type="ECO:0000259" key="17">
    <source>
        <dbReference type="SMART" id="SM00642"/>
    </source>
</evidence>
<organism evidence="18 19">
    <name type="scientific">Amphibalanus amphitrite</name>
    <name type="common">Striped barnacle</name>
    <name type="synonym">Balanus amphitrite</name>
    <dbReference type="NCBI Taxonomy" id="1232801"/>
    <lineage>
        <taxon>Eukaryota</taxon>
        <taxon>Metazoa</taxon>
        <taxon>Ecdysozoa</taxon>
        <taxon>Arthropoda</taxon>
        <taxon>Crustacea</taxon>
        <taxon>Multicrustacea</taxon>
        <taxon>Cirripedia</taxon>
        <taxon>Thoracica</taxon>
        <taxon>Thoracicalcarea</taxon>
        <taxon>Balanomorpha</taxon>
        <taxon>Balanoidea</taxon>
        <taxon>Balanidae</taxon>
        <taxon>Amphibalaninae</taxon>
        <taxon>Amphibalanus</taxon>
    </lineage>
</organism>
<dbReference type="CDD" id="cd11317">
    <property type="entry name" value="AmyAc_bac_euk_AmyA"/>
    <property type="match status" value="1"/>
</dbReference>
<keyword evidence="19" id="KW-1185">Reference proteome</keyword>
<dbReference type="GO" id="GO:0005975">
    <property type="term" value="P:carbohydrate metabolic process"/>
    <property type="evidence" value="ECO:0007669"/>
    <property type="project" value="InterPro"/>
</dbReference>
<dbReference type="PROSITE" id="PS51257">
    <property type="entry name" value="PROKAR_LIPOPROTEIN"/>
    <property type="match status" value="1"/>
</dbReference>
<keyword evidence="8 14" id="KW-0378">Hydrolase</keyword>
<dbReference type="Pfam" id="PF00128">
    <property type="entry name" value="Alpha-amylase"/>
    <property type="match status" value="1"/>
</dbReference>
<evidence type="ECO:0000313" key="19">
    <source>
        <dbReference type="Proteomes" id="UP000440578"/>
    </source>
</evidence>
<feature type="signal peptide" evidence="15">
    <location>
        <begin position="1"/>
        <end position="16"/>
    </location>
</feature>
<dbReference type="Gene3D" id="2.60.40.1180">
    <property type="entry name" value="Golgi alpha-mannosidase II"/>
    <property type="match status" value="1"/>
</dbReference>
<comment type="cofactor">
    <cofactor evidence="2">
        <name>Ca(2+)</name>
        <dbReference type="ChEBI" id="CHEBI:29108"/>
    </cofactor>
</comment>
<dbReference type="SMART" id="SM00642">
    <property type="entry name" value="Aamy"/>
    <property type="match status" value="1"/>
</dbReference>
<dbReference type="PANTHER" id="PTHR43447">
    <property type="entry name" value="ALPHA-AMYLASE"/>
    <property type="match status" value="1"/>
</dbReference>
<evidence type="ECO:0000256" key="2">
    <source>
        <dbReference type="ARBA" id="ARBA00001913"/>
    </source>
</evidence>
<keyword evidence="10" id="KW-0868">Chloride</keyword>
<keyword evidence="12 14" id="KW-0326">Glycosidase</keyword>
<dbReference type="Proteomes" id="UP000440578">
    <property type="component" value="Unassembled WGS sequence"/>
</dbReference>
<evidence type="ECO:0000256" key="15">
    <source>
        <dbReference type="SAM" id="SignalP"/>
    </source>
</evidence>
<evidence type="ECO:0000256" key="13">
    <source>
        <dbReference type="RuleBase" id="RU003615"/>
    </source>
</evidence>
<dbReference type="EMBL" id="VIIS01000690">
    <property type="protein sequence ID" value="KAF0306117.1"/>
    <property type="molecule type" value="Genomic_DNA"/>
</dbReference>
<evidence type="ECO:0000256" key="3">
    <source>
        <dbReference type="ARBA" id="ARBA00001923"/>
    </source>
</evidence>
<dbReference type="InterPro" id="IPR006048">
    <property type="entry name" value="A-amylase/branching_C"/>
</dbReference>
<dbReference type="InterPro" id="IPR013780">
    <property type="entry name" value="Glyco_hydro_b"/>
</dbReference>
<keyword evidence="7" id="KW-0479">Metal-binding</keyword>
<accession>A0A6A4WEM9</accession>
<dbReference type="SUPFAM" id="SSF51445">
    <property type="entry name" value="(Trans)glycosidases"/>
    <property type="match status" value="1"/>
</dbReference>
<proteinExistence type="inferred from homology"/>
<protein>
    <recommendedName>
        <fullName evidence="6 14">Alpha-amylase</fullName>
        <ecNumber evidence="6 14">3.2.1.1</ecNumber>
    </recommendedName>
</protein>
<evidence type="ECO:0000256" key="12">
    <source>
        <dbReference type="ARBA" id="ARBA00023295"/>
    </source>
</evidence>
<gene>
    <name evidence="18" type="primary">Amy-d</name>
    <name evidence="18" type="ORF">FJT64_022346</name>
</gene>
<evidence type="ECO:0000256" key="14">
    <source>
        <dbReference type="RuleBase" id="RU361134"/>
    </source>
</evidence>
<reference evidence="18 19" key="1">
    <citation type="submission" date="2019-07" db="EMBL/GenBank/DDBJ databases">
        <title>Draft genome assembly of a fouling barnacle, Amphibalanus amphitrite (Darwin, 1854): The first reference genome for Thecostraca.</title>
        <authorList>
            <person name="Kim W."/>
        </authorList>
    </citation>
    <scope>NUCLEOTIDE SEQUENCE [LARGE SCALE GENOMIC DNA]</scope>
    <source>
        <strain evidence="18">SNU_AA5</strain>
        <tissue evidence="18">Soma without cirri and trophi</tissue>
    </source>
</reference>
<dbReference type="PRINTS" id="PR00110">
    <property type="entry name" value="ALPHAAMYLASE"/>
</dbReference>
<feature type="domain" description="Glycosyl hydrolase family 13 catalytic" evidence="17">
    <location>
        <begin position="27"/>
        <end position="402"/>
    </location>
</feature>
<dbReference type="AlphaFoldDB" id="A0A6A4WEM9"/>
<evidence type="ECO:0000256" key="4">
    <source>
        <dbReference type="ARBA" id="ARBA00008061"/>
    </source>
</evidence>
<dbReference type="InterPro" id="IPR017853">
    <property type="entry name" value="GH"/>
</dbReference>
<dbReference type="InterPro" id="IPR006047">
    <property type="entry name" value="GH13_cat_dom"/>
</dbReference>
<keyword evidence="9" id="KW-0106">Calcium</keyword>
<dbReference type="SMART" id="SM00632">
    <property type="entry name" value="Aamy_C"/>
    <property type="match status" value="1"/>
</dbReference>
<dbReference type="InterPro" id="IPR031319">
    <property type="entry name" value="A-amylase_C"/>
</dbReference>
<dbReference type="Pfam" id="PF02806">
    <property type="entry name" value="Alpha-amylase_C"/>
    <property type="match status" value="1"/>
</dbReference>
<dbReference type="InterPro" id="IPR006046">
    <property type="entry name" value="Alpha_amylase"/>
</dbReference>
<comment type="cofactor">
    <cofactor evidence="3">
        <name>chloride</name>
        <dbReference type="ChEBI" id="CHEBI:17996"/>
    </cofactor>
</comment>
<dbReference type="GO" id="GO:0046872">
    <property type="term" value="F:metal ion binding"/>
    <property type="evidence" value="ECO:0007669"/>
    <property type="project" value="UniProtKB-KW"/>
</dbReference>
<keyword evidence="11 14" id="KW-0119">Carbohydrate metabolism</keyword>
<name>A0A6A4WEM9_AMPAM</name>